<keyword evidence="2" id="KW-1185">Reference proteome</keyword>
<proteinExistence type="predicted"/>
<sequence length="171" mass="19282">MQNEQDLSSESVNTSTIKNDTGIVVYLQKPNKVFIGGECYRAPEHAKCPSTGYPDRKRWKMLSDMELLAHTKSTVLFGRVGKHDFPTFDHHFSKSNASFSSSDSLNSQYALSSRFSELVPPSTSQSLSSDEYRLVRFHKSRCFFEYAGSSAKCKLTLKQQAVSYLTNLSKD</sequence>
<name>A0A9W6U2R0_9STRA</name>
<evidence type="ECO:0000313" key="2">
    <source>
        <dbReference type="Proteomes" id="UP001165083"/>
    </source>
</evidence>
<dbReference type="Proteomes" id="UP001165083">
    <property type="component" value="Unassembled WGS sequence"/>
</dbReference>
<evidence type="ECO:0000313" key="1">
    <source>
        <dbReference type="EMBL" id="GMF24850.1"/>
    </source>
</evidence>
<protein>
    <submittedName>
        <fullName evidence="1">Unnamed protein product</fullName>
    </submittedName>
</protein>
<comment type="caution">
    <text evidence="1">The sequence shown here is derived from an EMBL/GenBank/DDBJ whole genome shotgun (WGS) entry which is preliminary data.</text>
</comment>
<reference evidence="1" key="1">
    <citation type="submission" date="2023-04" db="EMBL/GenBank/DDBJ databases">
        <title>Phytophthora lilii NBRC 32176.</title>
        <authorList>
            <person name="Ichikawa N."/>
            <person name="Sato H."/>
            <person name="Tonouchi N."/>
        </authorList>
    </citation>
    <scope>NUCLEOTIDE SEQUENCE</scope>
    <source>
        <strain evidence="1">NBRC 32176</strain>
    </source>
</reference>
<organism evidence="1 2">
    <name type="scientific">Phytophthora lilii</name>
    <dbReference type="NCBI Taxonomy" id="2077276"/>
    <lineage>
        <taxon>Eukaryota</taxon>
        <taxon>Sar</taxon>
        <taxon>Stramenopiles</taxon>
        <taxon>Oomycota</taxon>
        <taxon>Peronosporomycetes</taxon>
        <taxon>Peronosporales</taxon>
        <taxon>Peronosporaceae</taxon>
        <taxon>Phytophthora</taxon>
    </lineage>
</organism>
<accession>A0A9W6U2R0</accession>
<dbReference type="EMBL" id="BSXW01000532">
    <property type="protein sequence ID" value="GMF24850.1"/>
    <property type="molecule type" value="Genomic_DNA"/>
</dbReference>
<gene>
    <name evidence="1" type="ORF">Plil01_001021000</name>
</gene>
<dbReference type="AlphaFoldDB" id="A0A9W6U2R0"/>